<dbReference type="OMA" id="YIFVCIS"/>
<dbReference type="VEuPathDB" id="AmoebaDB:KM1_046020"/>
<name>A0A5K1V7M3_ENTHI</name>
<dbReference type="VEuPathDB" id="AmoebaDB:EHI_139020"/>
<evidence type="ECO:0000313" key="2">
    <source>
        <dbReference type="Proteomes" id="UP000078387"/>
    </source>
</evidence>
<dbReference type="AlphaFoldDB" id="A0A5K1V7M3"/>
<reference evidence="1 2" key="1">
    <citation type="submission" date="2016-05" db="EMBL/GenBank/DDBJ databases">
        <title>First whole genome sequencing of Entamoeba histolytica HM1:IMSS-clone-6.</title>
        <authorList>
            <person name="Mukherjee Avik.K."/>
            <person name="Izumyama S."/>
            <person name="Nakada-Tsukui K."/>
            <person name="Nozaki T."/>
        </authorList>
    </citation>
    <scope>NUCLEOTIDE SEQUENCE [LARGE SCALE GENOMIC DNA]</scope>
    <source>
        <strain evidence="1 2">HM1:IMSS clone 6</strain>
    </source>
</reference>
<dbReference type="VEuPathDB" id="AmoebaDB:EHI7A_019970"/>
<organism evidence="1 2">
    <name type="scientific">Entamoeba histolytica</name>
    <dbReference type="NCBI Taxonomy" id="5759"/>
    <lineage>
        <taxon>Eukaryota</taxon>
        <taxon>Amoebozoa</taxon>
        <taxon>Evosea</taxon>
        <taxon>Archamoebae</taxon>
        <taxon>Mastigamoebida</taxon>
        <taxon>Entamoebidae</taxon>
        <taxon>Entamoeba</taxon>
    </lineage>
</organism>
<dbReference type="VEuPathDB" id="AmoebaDB:EHI8A_047900"/>
<evidence type="ECO:0000313" key="1">
    <source>
        <dbReference type="EMBL" id="GAT96297.1"/>
    </source>
</evidence>
<sequence>MILILLFIGFSYGINFDYDDYEFNLLSDDTDLYFDEEMEEEEYDLGFFFKPIYSAVADEDGDIKQEGLKRVEETVLKIEKELVQLENVDRVALIECDENIPKSAGARGNGDEADIAKQKANEGKQISEQAELLIPQLRKKQEEIIKTLPRREAIRLARRFDLRHRFDFAIDQEEFL</sequence>
<dbReference type="VEuPathDB" id="AmoebaDB:EHI5A_036050"/>
<proteinExistence type="predicted"/>
<accession>A0A5K1V7M3</accession>
<comment type="caution">
    <text evidence="1">The sequence shown here is derived from an EMBL/GenBank/DDBJ whole genome shotgun (WGS) entry which is preliminary data.</text>
</comment>
<gene>
    <name evidence="1" type="ORF">CL6EHI_139020</name>
</gene>
<protein>
    <submittedName>
        <fullName evidence="1">Uncharacterized protein</fullName>
    </submittedName>
</protein>
<dbReference type="Proteomes" id="UP000078387">
    <property type="component" value="Unassembled WGS sequence"/>
</dbReference>
<dbReference type="EMBL" id="BDEQ01000001">
    <property type="protein sequence ID" value="GAT96297.1"/>
    <property type="molecule type" value="Genomic_DNA"/>
</dbReference>